<accession>A0A2Z7BT65</accession>
<evidence type="ECO:0000313" key="2">
    <source>
        <dbReference type="Proteomes" id="UP000250235"/>
    </source>
</evidence>
<reference evidence="1 2" key="1">
    <citation type="journal article" date="2015" name="Proc. Natl. Acad. Sci. U.S.A.">
        <title>The resurrection genome of Boea hygrometrica: A blueprint for survival of dehydration.</title>
        <authorList>
            <person name="Xiao L."/>
            <person name="Yang G."/>
            <person name="Zhang L."/>
            <person name="Yang X."/>
            <person name="Zhao S."/>
            <person name="Ji Z."/>
            <person name="Zhou Q."/>
            <person name="Hu M."/>
            <person name="Wang Y."/>
            <person name="Chen M."/>
            <person name="Xu Y."/>
            <person name="Jin H."/>
            <person name="Xiao X."/>
            <person name="Hu G."/>
            <person name="Bao F."/>
            <person name="Hu Y."/>
            <person name="Wan P."/>
            <person name="Li L."/>
            <person name="Deng X."/>
            <person name="Kuang T."/>
            <person name="Xiang C."/>
            <person name="Zhu J.K."/>
            <person name="Oliver M.J."/>
            <person name="He Y."/>
        </authorList>
    </citation>
    <scope>NUCLEOTIDE SEQUENCE [LARGE SCALE GENOMIC DNA]</scope>
    <source>
        <strain evidence="2">cv. XS01</strain>
    </source>
</reference>
<dbReference type="AlphaFoldDB" id="A0A2Z7BT65"/>
<gene>
    <name evidence="1" type="ORF">F511_43434</name>
</gene>
<keyword evidence="2" id="KW-1185">Reference proteome</keyword>
<proteinExistence type="predicted"/>
<dbReference type="EMBL" id="KV002757">
    <property type="protein sequence ID" value="KZV37506.1"/>
    <property type="molecule type" value="Genomic_DNA"/>
</dbReference>
<sequence length="160" mass="18395">MRDFRVTSCWFGKTVKEVERRRFVKLKRCVLEPAARGLWYLKFSDSKTMSFEEVDTTAFRLHLKDSADVLCDDLKPADSYSYLESAVVELEKKPAAMIQQQRFSRDANSAATQLQQLAFSNADFVFSTGILDAKQGSLYRKLHHGNSKRILTRTKADFVQ</sequence>
<organism evidence="1 2">
    <name type="scientific">Dorcoceras hygrometricum</name>
    <dbReference type="NCBI Taxonomy" id="472368"/>
    <lineage>
        <taxon>Eukaryota</taxon>
        <taxon>Viridiplantae</taxon>
        <taxon>Streptophyta</taxon>
        <taxon>Embryophyta</taxon>
        <taxon>Tracheophyta</taxon>
        <taxon>Spermatophyta</taxon>
        <taxon>Magnoliopsida</taxon>
        <taxon>eudicotyledons</taxon>
        <taxon>Gunneridae</taxon>
        <taxon>Pentapetalae</taxon>
        <taxon>asterids</taxon>
        <taxon>lamiids</taxon>
        <taxon>Lamiales</taxon>
        <taxon>Gesneriaceae</taxon>
        <taxon>Didymocarpoideae</taxon>
        <taxon>Trichosporeae</taxon>
        <taxon>Loxocarpinae</taxon>
        <taxon>Dorcoceras</taxon>
    </lineage>
</organism>
<dbReference type="Proteomes" id="UP000250235">
    <property type="component" value="Unassembled WGS sequence"/>
</dbReference>
<name>A0A2Z7BT65_9LAMI</name>
<evidence type="ECO:0000313" key="1">
    <source>
        <dbReference type="EMBL" id="KZV37506.1"/>
    </source>
</evidence>
<protein>
    <submittedName>
        <fullName evidence="1">Uncharacterized protein</fullName>
    </submittedName>
</protein>